<organism evidence="3 4">
    <name type="scientific">Solihabitans fulvus</name>
    <dbReference type="NCBI Taxonomy" id="1892852"/>
    <lineage>
        <taxon>Bacteria</taxon>
        <taxon>Bacillati</taxon>
        <taxon>Actinomycetota</taxon>
        <taxon>Actinomycetes</taxon>
        <taxon>Pseudonocardiales</taxon>
        <taxon>Pseudonocardiaceae</taxon>
        <taxon>Solihabitans</taxon>
    </lineage>
</organism>
<dbReference type="PANTHER" id="PTHR33164:SF43">
    <property type="entry name" value="HTH-TYPE TRANSCRIPTIONAL REPRESSOR YETL"/>
    <property type="match status" value="1"/>
</dbReference>
<dbReference type="Gene3D" id="1.10.10.10">
    <property type="entry name" value="Winged helix-like DNA-binding domain superfamily/Winged helix DNA-binding domain"/>
    <property type="match status" value="1"/>
</dbReference>
<dbReference type="InterPro" id="IPR036390">
    <property type="entry name" value="WH_DNA-bd_sf"/>
</dbReference>
<dbReference type="GO" id="GO:0003700">
    <property type="term" value="F:DNA-binding transcription factor activity"/>
    <property type="evidence" value="ECO:0007669"/>
    <property type="project" value="InterPro"/>
</dbReference>
<keyword evidence="4" id="KW-1185">Reference proteome</keyword>
<dbReference type="RefSeq" id="WP_149851578.1">
    <property type="nucleotide sequence ID" value="NZ_VUOB01000041.1"/>
</dbReference>
<feature type="compositionally biased region" description="Basic and acidic residues" evidence="1">
    <location>
        <begin position="151"/>
        <end position="162"/>
    </location>
</feature>
<sequence>MDFDQADALNQAIRLLSLRHRARTATLLTPLGLHPGQEALLLELARTGPMIQAQLGEALGCEPPSVTLMTRKLEASGQIRRTPAPTDKRASIVELTDSGKALVEQVKQLWCDLAEETVTGLPAETVAELPGILTTLTGNVDTRRLRHPHGRRDGEQELPTRP</sequence>
<dbReference type="EMBL" id="VUOB01000041">
    <property type="protein sequence ID" value="KAA2258581.1"/>
    <property type="molecule type" value="Genomic_DNA"/>
</dbReference>
<dbReference type="PROSITE" id="PS50995">
    <property type="entry name" value="HTH_MARR_2"/>
    <property type="match status" value="1"/>
</dbReference>
<evidence type="ECO:0000313" key="3">
    <source>
        <dbReference type="EMBL" id="KAA2258581.1"/>
    </source>
</evidence>
<dbReference type="InterPro" id="IPR000835">
    <property type="entry name" value="HTH_MarR-typ"/>
</dbReference>
<evidence type="ECO:0000256" key="1">
    <source>
        <dbReference type="SAM" id="MobiDB-lite"/>
    </source>
</evidence>
<feature type="region of interest" description="Disordered" evidence="1">
    <location>
        <begin position="141"/>
        <end position="162"/>
    </location>
</feature>
<dbReference type="GO" id="GO:0006950">
    <property type="term" value="P:response to stress"/>
    <property type="evidence" value="ECO:0007669"/>
    <property type="project" value="TreeGrafter"/>
</dbReference>
<dbReference type="OrthoDB" id="4462574at2"/>
<comment type="caution">
    <text evidence="3">The sequence shown here is derived from an EMBL/GenBank/DDBJ whole genome shotgun (WGS) entry which is preliminary data.</text>
</comment>
<feature type="domain" description="HTH marR-type" evidence="2">
    <location>
        <begin position="6"/>
        <end position="138"/>
    </location>
</feature>
<dbReference type="InterPro" id="IPR036388">
    <property type="entry name" value="WH-like_DNA-bd_sf"/>
</dbReference>
<dbReference type="PRINTS" id="PR00598">
    <property type="entry name" value="HTHMARR"/>
</dbReference>
<evidence type="ECO:0000313" key="4">
    <source>
        <dbReference type="Proteomes" id="UP000323454"/>
    </source>
</evidence>
<gene>
    <name evidence="3" type="ORF">F0L68_22255</name>
</gene>
<evidence type="ECO:0000259" key="2">
    <source>
        <dbReference type="PROSITE" id="PS50995"/>
    </source>
</evidence>
<dbReference type="SUPFAM" id="SSF46785">
    <property type="entry name" value="Winged helix' DNA-binding domain"/>
    <property type="match status" value="1"/>
</dbReference>
<dbReference type="PANTHER" id="PTHR33164">
    <property type="entry name" value="TRANSCRIPTIONAL REGULATOR, MARR FAMILY"/>
    <property type="match status" value="1"/>
</dbReference>
<proteinExistence type="predicted"/>
<dbReference type="AlphaFoldDB" id="A0A5B2X616"/>
<accession>A0A5B2X616</accession>
<dbReference type="Proteomes" id="UP000323454">
    <property type="component" value="Unassembled WGS sequence"/>
</dbReference>
<reference evidence="3 4" key="1">
    <citation type="submission" date="2019-09" db="EMBL/GenBank/DDBJ databases">
        <title>Goodfellowia gen. nov., a new genus of the Pseudonocardineae related to Actinoalloteichus, containing Goodfellowia coeruleoviolacea gen. nov., comb. nov. gen. nov., comb. nov.</title>
        <authorList>
            <person name="Labeda D."/>
        </authorList>
    </citation>
    <scope>NUCLEOTIDE SEQUENCE [LARGE SCALE GENOMIC DNA]</scope>
    <source>
        <strain evidence="3 4">AN110305</strain>
    </source>
</reference>
<dbReference type="Pfam" id="PF01047">
    <property type="entry name" value="MarR"/>
    <property type="match status" value="1"/>
</dbReference>
<dbReference type="InterPro" id="IPR039422">
    <property type="entry name" value="MarR/SlyA-like"/>
</dbReference>
<name>A0A5B2X616_9PSEU</name>
<protein>
    <submittedName>
        <fullName evidence="3">Winged helix-turn-helix transcriptional regulator</fullName>
    </submittedName>
</protein>
<reference evidence="3 4" key="2">
    <citation type="submission" date="2019-09" db="EMBL/GenBank/DDBJ databases">
        <authorList>
            <person name="Jin C."/>
        </authorList>
    </citation>
    <scope>NUCLEOTIDE SEQUENCE [LARGE SCALE GENOMIC DNA]</scope>
    <source>
        <strain evidence="3 4">AN110305</strain>
    </source>
</reference>
<dbReference type="SMART" id="SM00347">
    <property type="entry name" value="HTH_MARR"/>
    <property type="match status" value="1"/>
</dbReference>